<comment type="caution">
    <text evidence="3">The sequence shown here is derived from an EMBL/GenBank/DDBJ whole genome shotgun (WGS) entry which is preliminary data.</text>
</comment>
<evidence type="ECO:0000256" key="1">
    <source>
        <dbReference type="SAM" id="MobiDB-lite"/>
    </source>
</evidence>
<dbReference type="EMBL" id="BSYO01000001">
    <property type="protein sequence ID" value="GMG98259.1"/>
    <property type="molecule type" value="Genomic_DNA"/>
</dbReference>
<dbReference type="AlphaFoldDB" id="A0AAD3P1H8"/>
<evidence type="ECO:0000313" key="3">
    <source>
        <dbReference type="EMBL" id="GMG98259.1"/>
    </source>
</evidence>
<organism evidence="3 4">
    <name type="scientific">Nepenthes gracilis</name>
    <name type="common">Slender pitcher plant</name>
    <dbReference type="NCBI Taxonomy" id="150966"/>
    <lineage>
        <taxon>Eukaryota</taxon>
        <taxon>Viridiplantae</taxon>
        <taxon>Streptophyta</taxon>
        <taxon>Embryophyta</taxon>
        <taxon>Tracheophyta</taxon>
        <taxon>Spermatophyta</taxon>
        <taxon>Magnoliopsida</taxon>
        <taxon>eudicotyledons</taxon>
        <taxon>Gunneridae</taxon>
        <taxon>Pentapetalae</taxon>
        <taxon>Caryophyllales</taxon>
        <taxon>Nepenthaceae</taxon>
        <taxon>Nepenthes</taxon>
    </lineage>
</organism>
<reference evidence="3" key="1">
    <citation type="submission" date="2023-05" db="EMBL/GenBank/DDBJ databases">
        <title>Nepenthes gracilis genome sequencing.</title>
        <authorList>
            <person name="Fukushima K."/>
        </authorList>
    </citation>
    <scope>NUCLEOTIDE SEQUENCE</scope>
    <source>
        <strain evidence="3">SING2019-196</strain>
    </source>
</reference>
<dbReference type="InterPro" id="IPR025486">
    <property type="entry name" value="DUF4378"/>
</dbReference>
<name>A0AAD3P1H8_NEPGR</name>
<feature type="domain" description="DUF4378" evidence="2">
    <location>
        <begin position="111"/>
        <end position="272"/>
    </location>
</feature>
<feature type="region of interest" description="Disordered" evidence="1">
    <location>
        <begin position="1"/>
        <end position="51"/>
    </location>
</feature>
<protein>
    <recommendedName>
        <fullName evidence="2">DUF4378 domain-containing protein</fullName>
    </recommendedName>
</protein>
<dbReference type="PANTHER" id="PTHR47071">
    <property type="entry name" value="PROTEIN TRM32"/>
    <property type="match status" value="1"/>
</dbReference>
<accession>A0AAD3P1H8</accession>
<gene>
    <name evidence="3" type="ORF">Nepgr_000099</name>
</gene>
<sequence length="277" mass="31246">MQSCHEKEQEPEIAVTGDFEARKNTGSAPEICSQSTEMDSNEFPFSEGSHPKTSVPQFDYSDIEINLHSSNIADSESTGSSCIEVVNNLNILDDPWHSGHIIERDEKYDAEFKYVKFVLELSGLTREGQLETQHLLEQPLDAALFEEAEAGCPLELKLSMGEVASSNCQRNLLFGLVDEAMLSIFERSSAYYPKTLSFSCQIHPVPTGNRVLEEVWAFVSRRLRWNLEQGLQLDGAVAQDLSKNDGWMNLQFESECIALQLEHLIFNELLEEIICFT</sequence>
<dbReference type="Proteomes" id="UP001279734">
    <property type="component" value="Unassembled WGS sequence"/>
</dbReference>
<feature type="compositionally biased region" description="Basic and acidic residues" evidence="1">
    <location>
        <begin position="1"/>
        <end position="10"/>
    </location>
</feature>
<evidence type="ECO:0000313" key="4">
    <source>
        <dbReference type="Proteomes" id="UP001279734"/>
    </source>
</evidence>
<keyword evidence="4" id="KW-1185">Reference proteome</keyword>
<evidence type="ECO:0000259" key="2">
    <source>
        <dbReference type="Pfam" id="PF14309"/>
    </source>
</evidence>
<dbReference type="Pfam" id="PF14309">
    <property type="entry name" value="DUF4378"/>
    <property type="match status" value="1"/>
</dbReference>
<dbReference type="PANTHER" id="PTHR47071:SF2">
    <property type="entry name" value="PROTEIN TRM32"/>
    <property type="match status" value="1"/>
</dbReference>
<feature type="compositionally biased region" description="Polar residues" evidence="1">
    <location>
        <begin position="24"/>
        <end position="38"/>
    </location>
</feature>
<dbReference type="InterPro" id="IPR044257">
    <property type="entry name" value="TRM32-like"/>
</dbReference>
<proteinExistence type="predicted"/>